<dbReference type="EMBL" id="SMAA01000018">
    <property type="protein sequence ID" value="TCS77146.1"/>
    <property type="molecule type" value="Genomic_DNA"/>
</dbReference>
<evidence type="ECO:0000256" key="8">
    <source>
        <dbReference type="RuleBase" id="RU369061"/>
    </source>
</evidence>
<feature type="domain" description="Carbohydrate kinase PfkB" evidence="9">
    <location>
        <begin position="7"/>
        <end position="285"/>
    </location>
</feature>
<evidence type="ECO:0000313" key="11">
    <source>
        <dbReference type="Proteomes" id="UP000295188"/>
    </source>
</evidence>
<evidence type="ECO:0000259" key="9">
    <source>
        <dbReference type="Pfam" id="PF00294"/>
    </source>
</evidence>
<dbReference type="NCBIfam" id="TIGR03828">
    <property type="entry name" value="pfkB"/>
    <property type="match status" value="1"/>
</dbReference>
<evidence type="ECO:0000313" key="10">
    <source>
        <dbReference type="EMBL" id="TCS77146.1"/>
    </source>
</evidence>
<dbReference type="GO" id="GO:0005988">
    <property type="term" value="P:lactose metabolic process"/>
    <property type="evidence" value="ECO:0007669"/>
    <property type="project" value="UniProtKB-KW"/>
</dbReference>
<reference evidence="10 11" key="1">
    <citation type="submission" date="2019-03" db="EMBL/GenBank/DDBJ databases">
        <title>Genomic Encyclopedia of Type Strains, Phase IV (KMG-IV): sequencing the most valuable type-strain genomes for metagenomic binning, comparative biology and taxonomic classification.</title>
        <authorList>
            <person name="Goeker M."/>
        </authorList>
    </citation>
    <scope>NUCLEOTIDE SEQUENCE [LARGE SCALE GENOMIC DNA]</scope>
    <source>
        <strain evidence="10 11">DSM 20467</strain>
    </source>
</reference>
<evidence type="ECO:0000256" key="7">
    <source>
        <dbReference type="PIRNR" id="PIRNR000535"/>
    </source>
</evidence>
<comment type="catalytic activity">
    <reaction evidence="6 8">
        <text>beta-D-fructose 1-phosphate + ATP = beta-D-fructose 1,6-bisphosphate + ADP + H(+)</text>
        <dbReference type="Rhea" id="RHEA:14213"/>
        <dbReference type="ChEBI" id="CHEBI:15378"/>
        <dbReference type="ChEBI" id="CHEBI:30616"/>
        <dbReference type="ChEBI" id="CHEBI:32966"/>
        <dbReference type="ChEBI" id="CHEBI:138881"/>
        <dbReference type="ChEBI" id="CHEBI:456216"/>
        <dbReference type="EC" id="2.7.1.56"/>
    </reaction>
</comment>
<dbReference type="Pfam" id="PF00294">
    <property type="entry name" value="PfkB"/>
    <property type="match status" value="1"/>
</dbReference>
<keyword evidence="5 7" id="KW-0067">ATP-binding</keyword>
<dbReference type="GO" id="GO:0009024">
    <property type="term" value="F:tagatose-6-phosphate kinase activity"/>
    <property type="evidence" value="ECO:0007669"/>
    <property type="project" value="UniProtKB-EC"/>
</dbReference>
<dbReference type="GO" id="GO:0044281">
    <property type="term" value="P:small molecule metabolic process"/>
    <property type="evidence" value="ECO:0007669"/>
    <property type="project" value="UniProtKB-ARBA"/>
</dbReference>
<keyword evidence="2 7" id="KW-0808">Transferase</keyword>
<dbReference type="InterPro" id="IPR022463">
    <property type="entry name" value="1-PFruKinase"/>
</dbReference>
<dbReference type="EC" id="2.7.1.144" evidence="7"/>
<proteinExistence type="inferred from homology"/>
<comment type="similarity">
    <text evidence="7">Belongs to the carbohydrate kinase PfkB family. LacC subfamily.</text>
</comment>
<dbReference type="InterPro" id="IPR029056">
    <property type="entry name" value="Ribokinase-like"/>
</dbReference>
<gene>
    <name evidence="10" type="ORF">EDC37_11814</name>
</gene>
<evidence type="ECO:0000256" key="6">
    <source>
        <dbReference type="ARBA" id="ARBA00047745"/>
    </source>
</evidence>
<name>A0A4R3K3A9_9FIRM</name>
<accession>A0A4R3K3A9</accession>
<comment type="pathway">
    <text evidence="7">Carbohydrate metabolism; D-tagatose 6-phosphate degradation; D-glyceraldehyde 3-phosphate and glycerone phosphate from D-tagatose 6-phosphate: step 1/2.</text>
</comment>
<evidence type="ECO:0000256" key="4">
    <source>
        <dbReference type="ARBA" id="ARBA00022777"/>
    </source>
</evidence>
<dbReference type="SUPFAM" id="SSF53613">
    <property type="entry name" value="Ribokinase-like"/>
    <property type="match status" value="1"/>
</dbReference>
<dbReference type="OrthoDB" id="9801219at2"/>
<evidence type="ECO:0000256" key="2">
    <source>
        <dbReference type="ARBA" id="ARBA00022679"/>
    </source>
</evidence>
<keyword evidence="11" id="KW-1185">Reference proteome</keyword>
<dbReference type="AlphaFoldDB" id="A0A4R3K3A9"/>
<organism evidence="10 11">
    <name type="scientific">Pectinatus cerevisiiphilus</name>
    <dbReference type="NCBI Taxonomy" id="86956"/>
    <lineage>
        <taxon>Bacteria</taxon>
        <taxon>Bacillati</taxon>
        <taxon>Bacillota</taxon>
        <taxon>Negativicutes</taxon>
        <taxon>Selenomonadales</taxon>
        <taxon>Selenomonadaceae</taxon>
        <taxon>Pectinatus</taxon>
    </lineage>
</organism>
<dbReference type="GO" id="GO:2001059">
    <property type="term" value="P:D-tagatose 6-phosphate catabolic process"/>
    <property type="evidence" value="ECO:0007669"/>
    <property type="project" value="UniProtKB-UniPathway"/>
</dbReference>
<dbReference type="InterPro" id="IPR011611">
    <property type="entry name" value="PfkB_dom"/>
</dbReference>
<dbReference type="GO" id="GO:0008662">
    <property type="term" value="F:1-phosphofructokinase activity"/>
    <property type="evidence" value="ECO:0007669"/>
    <property type="project" value="UniProtKB-UniRule"/>
</dbReference>
<dbReference type="UniPathway" id="UPA00704">
    <property type="reaction ID" value="UER00715"/>
</dbReference>
<dbReference type="PANTHER" id="PTHR46566">
    <property type="entry name" value="1-PHOSPHOFRUCTOKINASE-RELATED"/>
    <property type="match status" value="1"/>
</dbReference>
<evidence type="ECO:0000256" key="5">
    <source>
        <dbReference type="ARBA" id="ARBA00022840"/>
    </source>
</evidence>
<dbReference type="FunFam" id="3.40.1190.20:FF:000001">
    <property type="entry name" value="Phosphofructokinase"/>
    <property type="match status" value="1"/>
</dbReference>
<dbReference type="InterPro" id="IPR002173">
    <property type="entry name" value="Carboh/pur_kinase_PfkB_CS"/>
</dbReference>
<evidence type="ECO:0000256" key="3">
    <source>
        <dbReference type="ARBA" id="ARBA00022741"/>
    </source>
</evidence>
<dbReference type="PIRSF" id="PIRSF000535">
    <property type="entry name" value="1PFK/6PFK/LacC"/>
    <property type="match status" value="1"/>
</dbReference>
<sequence length="303" mass="32694">MIYTVTFNPSLDYIVRLDAFKTGAINRLKYEKILCGGKAINVSIVLKNLGVSSIASGFTVGFTGMEIKRQLKDVFNCSCDFIELPQGNSRINVKIKADSETELNGQGPNIPQEAIEALFQKLDGLKKGDFLVLAGSIPNTLPNDIYERILKRLYPKGVSFVVDAEGKLLLNVLEYKPFLIKPNNHELSGMFGKTLKTAPELIEHAKILQRRGARNVLISRGGDGAILITEKGDCMTAPAPKGKLINSVGAGDSMVAGFLAGYLSSGDYKTAFRTGIAAGSASAFSDNLAVSKDVNSLMEQIIL</sequence>
<keyword evidence="4 8" id="KW-0418">Kinase</keyword>
<evidence type="ECO:0000256" key="1">
    <source>
        <dbReference type="ARBA" id="ARBA00005380"/>
    </source>
</evidence>
<dbReference type="GO" id="GO:0005524">
    <property type="term" value="F:ATP binding"/>
    <property type="evidence" value="ECO:0007669"/>
    <property type="project" value="UniProtKB-UniRule"/>
</dbReference>
<dbReference type="RefSeq" id="WP_132551087.1">
    <property type="nucleotide sequence ID" value="NZ_SMAA01000018.1"/>
</dbReference>
<dbReference type="InterPro" id="IPR017583">
    <property type="entry name" value="Tagatose/fructose_Pkinase"/>
</dbReference>
<dbReference type="Proteomes" id="UP000295188">
    <property type="component" value="Unassembled WGS sequence"/>
</dbReference>
<comment type="caution">
    <text evidence="10">The sequence shown here is derived from an EMBL/GenBank/DDBJ whole genome shotgun (WGS) entry which is preliminary data.</text>
</comment>
<comment type="function">
    <text evidence="8">Catalyzes the ATP-dependent phosphorylation of fructose-l-phosphate to fructose-l,6-bisphosphate.</text>
</comment>
<comment type="similarity">
    <text evidence="1">Belongs to the carbohydrate kinase pfkB family.</text>
</comment>
<keyword evidence="7" id="KW-0423">Lactose metabolism</keyword>
<protein>
    <recommendedName>
        <fullName evidence="7">Tagatose-6-phosphate kinase</fullName>
        <ecNumber evidence="7">2.7.1.144</ecNumber>
    </recommendedName>
</protein>
<dbReference type="GO" id="GO:0016052">
    <property type="term" value="P:carbohydrate catabolic process"/>
    <property type="evidence" value="ECO:0007669"/>
    <property type="project" value="UniProtKB-ARBA"/>
</dbReference>
<dbReference type="PROSITE" id="PS00584">
    <property type="entry name" value="PFKB_KINASES_2"/>
    <property type="match status" value="1"/>
</dbReference>
<dbReference type="CDD" id="cd01164">
    <property type="entry name" value="FruK_PfkB_like"/>
    <property type="match status" value="1"/>
</dbReference>
<dbReference type="PANTHER" id="PTHR46566:SF1">
    <property type="entry name" value="1-PHOSPHOFRUCTOKINASE"/>
    <property type="match status" value="1"/>
</dbReference>
<comment type="catalytic activity">
    <reaction evidence="7">
        <text>D-tagatofuranose 6-phosphate + ATP = D-tagatofuranose 1,6-bisphosphate + ADP + H(+)</text>
        <dbReference type="Rhea" id="RHEA:12420"/>
        <dbReference type="ChEBI" id="CHEBI:15378"/>
        <dbReference type="ChEBI" id="CHEBI:30616"/>
        <dbReference type="ChEBI" id="CHEBI:58694"/>
        <dbReference type="ChEBI" id="CHEBI:58695"/>
        <dbReference type="ChEBI" id="CHEBI:456216"/>
        <dbReference type="EC" id="2.7.1.144"/>
    </reaction>
</comment>
<dbReference type="GO" id="GO:0005829">
    <property type="term" value="C:cytosol"/>
    <property type="evidence" value="ECO:0007669"/>
    <property type="project" value="TreeGrafter"/>
</dbReference>
<dbReference type="Gene3D" id="3.40.1190.20">
    <property type="match status" value="1"/>
</dbReference>
<keyword evidence="3 7" id="KW-0547">Nucleotide-binding</keyword>
<dbReference type="NCBIfam" id="TIGR03168">
    <property type="entry name" value="1-PFK"/>
    <property type="match status" value="1"/>
</dbReference>